<sequence length="792" mass="84827">MMPTIQHALRLLSGILLAAALCLPGCSAAQKAFSKGEELEQEGNFEAAMYRYAEAFSKNAAESSYRLSFFRAREAAAKQRFKAGTELMSKALYAAAEEQFQTAASLDPTQERFRQLADQAARLNQADKIYREGLDFEKANKPQYARSAFQQAFELRPDAKLYQEALQRVAGSPATSLAGRDLQLTSVKPLTLKANGTRLKELFSTITRHSGINFVFDPDFKDQPATLTLENSGFRQALDLLAALHRIDYAVINESTVLIYPQSAEKTKQYQDMQLRTFHLNHLDAKKAANLIRTMLQVRRLYINEDANALVVRDTSDVTDVIEKILEAHDLPEAEVVLDVEVIEISDKNAHNVGLLLSNYDVQLGAFSPSNELLATTLKDTTSTTSTTVTTDATIKNLVKAFSINSFGGYVTVPNAQYNFGKTLANGEVLSNPKIRVKNKEKAKFNVGTRVPITTTTMATTGTTSQVNVQYVDVGVKVNAEPTIQLNNEVSIKLGLEVSSIISRETVGGKDSATTVVTIGTRNLDTVLSLKDGETSVIGGLISHSNSDSKQKIFLLGDIPLIGPLLSNSKTDNDKTELILAITPRLVRGVTVPRGNLTSFSSSKEDRPAVQPLPAIQPSAPPAVPAAARPAVPVVSPAAPSVPPPVSSAPVAPAAIPNTLTINAPSSTVPGQSFKVLVSAEGVSDMKGGSFSLNYTPALLELLSTAQGTLLGKDNGPDAFTTTDDPVKGNVTVTLQQADTATGATGSGTLAGFIFRSKGKGTANLTIGQTRILSATGQFLPLKATSKSITIQ</sequence>
<dbReference type="GO" id="GO:0009306">
    <property type="term" value="P:protein secretion"/>
    <property type="evidence" value="ECO:0007669"/>
    <property type="project" value="InterPro"/>
</dbReference>
<dbReference type="PRINTS" id="PR01032">
    <property type="entry name" value="PHAGEIV"/>
</dbReference>
<feature type="domain" description="Secretin/TonB short N-terminal" evidence="11">
    <location>
        <begin position="212"/>
        <end position="262"/>
    </location>
</feature>
<organism evidence="12 13">
    <name type="scientific">Trichlorobacter lovleyi (strain ATCC BAA-1151 / DSM 17278 / SZ)</name>
    <name type="common">Geobacter lovleyi</name>
    <dbReference type="NCBI Taxonomy" id="398767"/>
    <lineage>
        <taxon>Bacteria</taxon>
        <taxon>Pseudomonadati</taxon>
        <taxon>Thermodesulfobacteriota</taxon>
        <taxon>Desulfuromonadia</taxon>
        <taxon>Geobacterales</taxon>
        <taxon>Geobacteraceae</taxon>
        <taxon>Trichlorobacter</taxon>
    </lineage>
</organism>
<keyword evidence="6" id="KW-0802">TPR repeat</keyword>
<keyword evidence="13" id="KW-1185">Reference proteome</keyword>
<dbReference type="AlphaFoldDB" id="B3E8S0"/>
<dbReference type="InterPro" id="IPR011662">
    <property type="entry name" value="Secretin/TonB_short_N"/>
</dbReference>
<dbReference type="SMART" id="SM00965">
    <property type="entry name" value="STN"/>
    <property type="match status" value="1"/>
</dbReference>
<dbReference type="Pfam" id="PF16344">
    <property type="entry name" value="FecR_C"/>
    <property type="match status" value="1"/>
</dbReference>
<dbReference type="EMBL" id="CP001089">
    <property type="protein sequence ID" value="ACD95188.1"/>
    <property type="molecule type" value="Genomic_DNA"/>
</dbReference>
<dbReference type="HOGENOM" id="CLU_017432_1_0_7"/>
<dbReference type="InterPro" id="IPR004846">
    <property type="entry name" value="T2SS/T3SS_dom"/>
</dbReference>
<dbReference type="Proteomes" id="UP000002420">
    <property type="component" value="Chromosome"/>
</dbReference>
<dbReference type="GO" id="GO:0030246">
    <property type="term" value="F:carbohydrate binding"/>
    <property type="evidence" value="ECO:0007669"/>
    <property type="project" value="InterPro"/>
</dbReference>
<dbReference type="SUPFAM" id="SSF49384">
    <property type="entry name" value="Carbohydrate-binding domain"/>
    <property type="match status" value="1"/>
</dbReference>
<keyword evidence="3 10" id="KW-0732">Signal</keyword>
<evidence type="ECO:0000256" key="9">
    <source>
        <dbReference type="SAM" id="MobiDB-lite"/>
    </source>
</evidence>
<gene>
    <name evidence="12" type="ordered locus">Glov_1469</name>
</gene>
<dbReference type="Pfam" id="PF03958">
    <property type="entry name" value="Secretin_N"/>
    <property type="match status" value="1"/>
</dbReference>
<feature type="chain" id="PRO_5002786164" evidence="10">
    <location>
        <begin position="29"/>
        <end position="792"/>
    </location>
</feature>
<keyword evidence="5" id="KW-0998">Cell outer membrane</keyword>
<dbReference type="InterPro" id="IPR008965">
    <property type="entry name" value="CBM2/CBM3_carb-bd_dom_sf"/>
</dbReference>
<dbReference type="PANTHER" id="PTHR30332:SF17">
    <property type="entry name" value="TYPE IV PILIATION SYSTEM PROTEIN DR_0774-RELATED"/>
    <property type="match status" value="1"/>
</dbReference>
<dbReference type="InterPro" id="IPR019734">
    <property type="entry name" value="TPR_rpt"/>
</dbReference>
<dbReference type="eggNOG" id="COG0457">
    <property type="taxonomic scope" value="Bacteria"/>
</dbReference>
<accession>B3E8S0</accession>
<dbReference type="eggNOG" id="COG4796">
    <property type="taxonomic scope" value="Bacteria"/>
</dbReference>
<keyword evidence="2 8" id="KW-0813">Transport</keyword>
<proteinExistence type="inferred from homology"/>
<feature type="repeat" description="TPR" evidence="6">
    <location>
        <begin position="126"/>
        <end position="159"/>
    </location>
</feature>
<dbReference type="PANTHER" id="PTHR30332">
    <property type="entry name" value="PROBABLE GENERAL SECRETION PATHWAY PROTEIN D"/>
    <property type="match status" value="1"/>
</dbReference>
<evidence type="ECO:0000256" key="3">
    <source>
        <dbReference type="ARBA" id="ARBA00022729"/>
    </source>
</evidence>
<dbReference type="InterPro" id="IPR050810">
    <property type="entry name" value="Bact_Secretion_Sys_Channel"/>
</dbReference>
<dbReference type="Gene3D" id="2.60.40.680">
    <property type="match status" value="1"/>
</dbReference>
<dbReference type="Gene3D" id="3.30.1370.120">
    <property type="match status" value="1"/>
</dbReference>
<dbReference type="InterPro" id="IPR032508">
    <property type="entry name" value="FecR_C"/>
</dbReference>
<evidence type="ECO:0000256" key="6">
    <source>
        <dbReference type="PROSITE-ProRule" id="PRU00339"/>
    </source>
</evidence>
<dbReference type="InterPro" id="IPR001775">
    <property type="entry name" value="GspD/PilQ"/>
</dbReference>
<feature type="region of interest" description="Disordered" evidence="9">
    <location>
        <begin position="597"/>
        <end position="624"/>
    </location>
</feature>
<dbReference type="KEGG" id="glo:Glov_1469"/>
<evidence type="ECO:0000313" key="13">
    <source>
        <dbReference type="Proteomes" id="UP000002420"/>
    </source>
</evidence>
<evidence type="ECO:0000256" key="5">
    <source>
        <dbReference type="ARBA" id="ARBA00023237"/>
    </source>
</evidence>
<dbReference type="Pfam" id="PF00963">
    <property type="entry name" value="Cohesin"/>
    <property type="match status" value="1"/>
</dbReference>
<dbReference type="STRING" id="398767.Glov_1469"/>
<dbReference type="GO" id="GO:0015627">
    <property type="term" value="C:type II protein secretion system complex"/>
    <property type="evidence" value="ECO:0007669"/>
    <property type="project" value="TreeGrafter"/>
</dbReference>
<feature type="signal peptide" evidence="10">
    <location>
        <begin position="1"/>
        <end position="28"/>
    </location>
</feature>
<protein>
    <submittedName>
        <fullName evidence="12">Type II and III secretion system protein</fullName>
    </submittedName>
</protein>
<evidence type="ECO:0000256" key="4">
    <source>
        <dbReference type="ARBA" id="ARBA00023136"/>
    </source>
</evidence>
<evidence type="ECO:0000313" key="12">
    <source>
        <dbReference type="EMBL" id="ACD95188.1"/>
    </source>
</evidence>
<keyword evidence="4" id="KW-0472">Membrane</keyword>
<dbReference type="InterPro" id="IPR011990">
    <property type="entry name" value="TPR-like_helical_dom_sf"/>
</dbReference>
<comment type="subcellular location">
    <subcellularLocation>
        <location evidence="8">Cell outer membrane</location>
    </subcellularLocation>
    <subcellularLocation>
        <location evidence="1">Membrane</location>
    </subcellularLocation>
</comment>
<name>B3E8S0_TRIL1</name>
<evidence type="ECO:0000256" key="7">
    <source>
        <dbReference type="RuleBase" id="RU004003"/>
    </source>
</evidence>
<dbReference type="PROSITE" id="PS50005">
    <property type="entry name" value="TPR"/>
    <property type="match status" value="1"/>
</dbReference>
<dbReference type="InterPro" id="IPR005644">
    <property type="entry name" value="NolW-like"/>
</dbReference>
<evidence type="ECO:0000256" key="2">
    <source>
        <dbReference type="ARBA" id="ARBA00022448"/>
    </source>
</evidence>
<dbReference type="GO" id="GO:0009279">
    <property type="term" value="C:cell outer membrane"/>
    <property type="evidence" value="ECO:0007669"/>
    <property type="project" value="UniProtKB-SubCell"/>
</dbReference>
<dbReference type="CDD" id="cd08547">
    <property type="entry name" value="Type_II_cohesin"/>
    <property type="match status" value="1"/>
</dbReference>
<dbReference type="InterPro" id="IPR002102">
    <property type="entry name" value="Cohesin_dom"/>
</dbReference>
<dbReference type="Pfam" id="PF00263">
    <property type="entry name" value="Secretin"/>
    <property type="match status" value="1"/>
</dbReference>
<evidence type="ECO:0000256" key="1">
    <source>
        <dbReference type="ARBA" id="ARBA00004370"/>
    </source>
</evidence>
<evidence type="ECO:0000256" key="8">
    <source>
        <dbReference type="RuleBase" id="RU004004"/>
    </source>
</evidence>
<dbReference type="InterPro" id="IPR038591">
    <property type="entry name" value="NolW-like_sf"/>
</dbReference>
<reference evidence="12 13" key="1">
    <citation type="submission" date="2008-05" db="EMBL/GenBank/DDBJ databases">
        <title>Complete sequence of chromosome of Geobacter lovleyi SZ.</title>
        <authorList>
            <consortium name="US DOE Joint Genome Institute"/>
            <person name="Lucas S."/>
            <person name="Copeland A."/>
            <person name="Lapidus A."/>
            <person name="Glavina del Rio T."/>
            <person name="Dalin E."/>
            <person name="Tice H."/>
            <person name="Bruce D."/>
            <person name="Goodwin L."/>
            <person name="Pitluck S."/>
            <person name="Chertkov O."/>
            <person name="Meincke L."/>
            <person name="Brettin T."/>
            <person name="Detter J.C."/>
            <person name="Han C."/>
            <person name="Tapia R."/>
            <person name="Kuske C.R."/>
            <person name="Schmutz J."/>
            <person name="Larimer F."/>
            <person name="Land M."/>
            <person name="Hauser L."/>
            <person name="Kyrpides N."/>
            <person name="Mikhailova N."/>
            <person name="Sung Y."/>
            <person name="Fletcher K.E."/>
            <person name="Ritalahti K.M."/>
            <person name="Loeffler F.E."/>
            <person name="Richardson P."/>
        </authorList>
    </citation>
    <scope>NUCLEOTIDE SEQUENCE [LARGE SCALE GENOMIC DNA]</scope>
    <source>
        <strain evidence="13">ATCC BAA-1151 / DSM 17278 / SZ</strain>
    </source>
</reference>
<dbReference type="GO" id="GO:0000272">
    <property type="term" value="P:polysaccharide catabolic process"/>
    <property type="evidence" value="ECO:0007669"/>
    <property type="project" value="InterPro"/>
</dbReference>
<dbReference type="PRINTS" id="PR00811">
    <property type="entry name" value="BCTERIALGSPD"/>
</dbReference>
<dbReference type="Gene3D" id="1.25.40.10">
    <property type="entry name" value="Tetratricopeptide repeat domain"/>
    <property type="match status" value="1"/>
</dbReference>
<evidence type="ECO:0000256" key="10">
    <source>
        <dbReference type="SAM" id="SignalP"/>
    </source>
</evidence>
<comment type="similarity">
    <text evidence="7">Belongs to the bacterial secretin family.</text>
</comment>
<evidence type="ECO:0000259" key="11">
    <source>
        <dbReference type="SMART" id="SM00965"/>
    </source>
</evidence>